<proteinExistence type="inferred from homology"/>
<dbReference type="Gene3D" id="3.20.19.10">
    <property type="entry name" value="Aconitase, domain 4"/>
    <property type="match status" value="1"/>
</dbReference>
<comment type="function">
    <text evidence="2">Catalyzes the isomerization between 2-isopropylmalate and 3-isopropylmalate, via the formation of 2-isopropylmaleate.</text>
</comment>
<dbReference type="GO" id="GO:0009098">
    <property type="term" value="P:L-leucine biosynthetic process"/>
    <property type="evidence" value="ECO:0007669"/>
    <property type="project" value="UniProtKB-UniPathway"/>
</dbReference>
<evidence type="ECO:0000313" key="13">
    <source>
        <dbReference type="Proteomes" id="UP000289200"/>
    </source>
</evidence>
<evidence type="ECO:0000256" key="5">
    <source>
        <dbReference type="ARBA" id="ARBA00011271"/>
    </source>
</evidence>
<gene>
    <name evidence="12" type="primary">leuD_2</name>
    <name evidence="12" type="ORF">RHODGE_RHODGE_03689</name>
</gene>
<comment type="pathway">
    <text evidence="3">Amino-acid biosynthesis; L-leucine biosynthesis; L-leucine from 3-methyl-2-oxobutanoate: step 2/4.</text>
</comment>
<dbReference type="InterPro" id="IPR000573">
    <property type="entry name" value="AconitaseA/IPMdHydase_ssu_swvl"/>
</dbReference>
<name>A0A447CXG4_9BRAD</name>
<evidence type="ECO:0000256" key="6">
    <source>
        <dbReference type="ARBA" id="ARBA00011998"/>
    </source>
</evidence>
<evidence type="ECO:0000256" key="10">
    <source>
        <dbReference type="ARBA" id="ARBA00023304"/>
    </source>
</evidence>
<dbReference type="NCBIfam" id="TIGR00171">
    <property type="entry name" value="leuD"/>
    <property type="match status" value="1"/>
</dbReference>
<evidence type="ECO:0000256" key="1">
    <source>
        <dbReference type="ARBA" id="ARBA00000491"/>
    </source>
</evidence>
<dbReference type="GO" id="GO:0009316">
    <property type="term" value="C:3-isopropylmalate dehydratase complex"/>
    <property type="evidence" value="ECO:0007669"/>
    <property type="project" value="InterPro"/>
</dbReference>
<evidence type="ECO:0000256" key="9">
    <source>
        <dbReference type="ARBA" id="ARBA00023239"/>
    </source>
</evidence>
<dbReference type="SUPFAM" id="SSF52016">
    <property type="entry name" value="LeuD/IlvD-like"/>
    <property type="match status" value="1"/>
</dbReference>
<protein>
    <recommendedName>
        <fullName evidence="6">3-isopropylmalate dehydratase</fullName>
        <ecNumber evidence="6">4.2.1.33</ecNumber>
    </recommendedName>
</protein>
<dbReference type="InterPro" id="IPR015928">
    <property type="entry name" value="Aconitase/3IPM_dehydase_swvl"/>
</dbReference>
<dbReference type="EC" id="4.2.1.33" evidence="6"/>
<evidence type="ECO:0000259" key="11">
    <source>
        <dbReference type="Pfam" id="PF00694"/>
    </source>
</evidence>
<dbReference type="AlphaFoldDB" id="A0A447CXG4"/>
<evidence type="ECO:0000256" key="2">
    <source>
        <dbReference type="ARBA" id="ARBA00002695"/>
    </source>
</evidence>
<dbReference type="Proteomes" id="UP000289200">
    <property type="component" value="Unassembled WGS sequence"/>
</dbReference>
<keyword evidence="7" id="KW-0432">Leucine biosynthesis</keyword>
<sequence>MTPVRRVEGVAVALRRDNVDTDQLLPARFLKVPRQQGYGGFLLHDLRHDAEGRPVDGMPLNDPAHAGAKVLVARRAFGVGSSREAAVYALVDFGIGAVVAASFGDIFAANAANNGLITAEVAEADIEVLLAAVATEGTAVVDLESCTVTSGRLTAPFTIDPVRRTKLLNGWDDLDLTLSHHDAVTAFVAADRIARPWAQEIPEVSGR</sequence>
<feature type="domain" description="Aconitase A/isopropylmalate dehydratase small subunit swivel" evidence="11">
    <location>
        <begin position="3"/>
        <end position="122"/>
    </location>
</feature>
<comment type="subunit">
    <text evidence="5">Heterodimer of LeuC and LeuD.</text>
</comment>
<dbReference type="InterPro" id="IPR050075">
    <property type="entry name" value="LeuD"/>
</dbReference>
<dbReference type="UniPathway" id="UPA00048">
    <property type="reaction ID" value="UER00071"/>
</dbReference>
<dbReference type="GO" id="GO:0003861">
    <property type="term" value="F:3-isopropylmalate dehydratase activity"/>
    <property type="evidence" value="ECO:0007669"/>
    <property type="project" value="UniProtKB-EC"/>
</dbReference>
<dbReference type="PANTHER" id="PTHR43345:SF5">
    <property type="entry name" value="3-ISOPROPYLMALATE DEHYDRATASE SMALL SUBUNIT"/>
    <property type="match status" value="1"/>
</dbReference>
<evidence type="ECO:0000256" key="8">
    <source>
        <dbReference type="ARBA" id="ARBA00022605"/>
    </source>
</evidence>
<dbReference type="RefSeq" id="WP_129610588.1">
    <property type="nucleotide sequence ID" value="NZ_UWOC01000170.1"/>
</dbReference>
<dbReference type="Pfam" id="PF00694">
    <property type="entry name" value="Aconitase_C"/>
    <property type="match status" value="1"/>
</dbReference>
<keyword evidence="9" id="KW-0456">Lyase</keyword>
<evidence type="ECO:0000256" key="3">
    <source>
        <dbReference type="ARBA" id="ARBA00004729"/>
    </source>
</evidence>
<comment type="similarity">
    <text evidence="4">Belongs to the LeuD family. LeuD type 1 subfamily.</text>
</comment>
<comment type="caution">
    <text evidence="12">The sequence shown here is derived from an EMBL/GenBank/DDBJ whole genome shotgun (WGS) entry which is preliminary data.</text>
</comment>
<reference evidence="13" key="1">
    <citation type="submission" date="2018-10" db="EMBL/GenBank/DDBJ databases">
        <authorList>
            <person name="Peiro R."/>
            <person name="Begona"/>
            <person name="Cbmso G."/>
            <person name="Lopez M."/>
            <person name="Gonzalez S."/>
            <person name="Sacristan E."/>
            <person name="Castillo E."/>
        </authorList>
    </citation>
    <scope>NUCLEOTIDE SEQUENCE [LARGE SCALE GENOMIC DNA]</scope>
</reference>
<keyword evidence="8" id="KW-0028">Amino-acid biosynthesis</keyword>
<evidence type="ECO:0000256" key="4">
    <source>
        <dbReference type="ARBA" id="ARBA00009845"/>
    </source>
</evidence>
<dbReference type="EMBL" id="UWOC01000170">
    <property type="protein sequence ID" value="VCU10032.1"/>
    <property type="molecule type" value="Genomic_DNA"/>
</dbReference>
<keyword evidence="13" id="KW-1185">Reference proteome</keyword>
<dbReference type="OrthoDB" id="9777465at2"/>
<evidence type="ECO:0000313" key="12">
    <source>
        <dbReference type="EMBL" id="VCU10032.1"/>
    </source>
</evidence>
<organism evidence="12 13">
    <name type="scientific">Rhodoplanes serenus</name>
    <dbReference type="NCBI Taxonomy" id="200615"/>
    <lineage>
        <taxon>Bacteria</taxon>
        <taxon>Pseudomonadati</taxon>
        <taxon>Pseudomonadota</taxon>
        <taxon>Alphaproteobacteria</taxon>
        <taxon>Hyphomicrobiales</taxon>
        <taxon>Nitrobacteraceae</taxon>
        <taxon>Rhodoplanes</taxon>
    </lineage>
</organism>
<dbReference type="InterPro" id="IPR004431">
    <property type="entry name" value="3-IsopropMal_deHydase_ssu"/>
</dbReference>
<keyword evidence="10" id="KW-0100">Branched-chain amino acid biosynthesis</keyword>
<evidence type="ECO:0000256" key="7">
    <source>
        <dbReference type="ARBA" id="ARBA00022430"/>
    </source>
</evidence>
<comment type="catalytic activity">
    <reaction evidence="1">
        <text>(2R,3S)-3-isopropylmalate = (2S)-2-isopropylmalate</text>
        <dbReference type="Rhea" id="RHEA:32287"/>
        <dbReference type="ChEBI" id="CHEBI:1178"/>
        <dbReference type="ChEBI" id="CHEBI:35121"/>
        <dbReference type="EC" id="4.2.1.33"/>
    </reaction>
</comment>
<accession>A0A447CXG4</accession>
<dbReference type="NCBIfam" id="NF002458">
    <property type="entry name" value="PRK01641.1"/>
    <property type="match status" value="1"/>
</dbReference>
<dbReference type="PANTHER" id="PTHR43345">
    <property type="entry name" value="3-ISOPROPYLMALATE DEHYDRATASE SMALL SUBUNIT 2-RELATED-RELATED"/>
    <property type="match status" value="1"/>
</dbReference>